<sequence length="190" mass="21367">MEGWKKDWQPMMNAIGKDFSDGEKIWGADPVEKGAIRRFLEPLEFDCPLHYDKTVADEYGYSDVIAPYSSLLTWTISAHWNPGEKIFTSSERNAQPAHNPVGGVQTDLEPQTAGFFATDIEFDYLQPVKVGDWLCNNGNVLLSCVPKETTVGRGAFLVWESSICNQHGEEVAKMRIGTYKYNPHTTKMEA</sequence>
<name>A0A7T6Z952_9BACI</name>
<dbReference type="InterPro" id="IPR039569">
    <property type="entry name" value="FAS1-like_DH_region"/>
</dbReference>
<dbReference type="AlphaFoldDB" id="A0A7T6Z952"/>
<dbReference type="EMBL" id="CP054706">
    <property type="protein sequence ID" value="QQK78686.1"/>
    <property type="molecule type" value="Genomic_DNA"/>
</dbReference>
<evidence type="ECO:0000313" key="2">
    <source>
        <dbReference type="EMBL" id="QQK78686.1"/>
    </source>
</evidence>
<dbReference type="Pfam" id="PF13452">
    <property type="entry name" value="FAS1_DH_region"/>
    <property type="match status" value="1"/>
</dbReference>
<proteinExistence type="predicted"/>
<protein>
    <submittedName>
        <fullName evidence="2">MaoC family dehydratase N-terminal domain-containing protein</fullName>
    </submittedName>
</protein>
<dbReference type="KEGG" id="scib:HUG20_01405"/>
<accession>A0A7T6Z952</accession>
<dbReference type="RefSeq" id="WP_200087170.1">
    <property type="nucleotide sequence ID" value="NZ_CP054706.1"/>
</dbReference>
<keyword evidence="3" id="KW-1185">Reference proteome</keyword>
<organism evidence="2 3">
    <name type="scientific">Salicibibacter cibi</name>
    <dbReference type="NCBI Taxonomy" id="2743001"/>
    <lineage>
        <taxon>Bacteria</taxon>
        <taxon>Bacillati</taxon>
        <taxon>Bacillota</taxon>
        <taxon>Bacilli</taxon>
        <taxon>Bacillales</taxon>
        <taxon>Bacillaceae</taxon>
        <taxon>Salicibibacter</taxon>
    </lineage>
</organism>
<evidence type="ECO:0000259" key="1">
    <source>
        <dbReference type="Pfam" id="PF13452"/>
    </source>
</evidence>
<dbReference type="Proteomes" id="UP000595349">
    <property type="component" value="Chromosome"/>
</dbReference>
<evidence type="ECO:0000313" key="3">
    <source>
        <dbReference type="Proteomes" id="UP000595349"/>
    </source>
</evidence>
<feature type="domain" description="FAS1-like dehydratase" evidence="1">
    <location>
        <begin position="28"/>
        <end position="173"/>
    </location>
</feature>
<dbReference type="Gene3D" id="3.10.129.10">
    <property type="entry name" value="Hotdog Thioesterase"/>
    <property type="match status" value="1"/>
</dbReference>
<gene>
    <name evidence="2" type="ORF">HUG20_01405</name>
</gene>
<reference evidence="2 3" key="1">
    <citation type="submission" date="2020-06" db="EMBL/GenBank/DDBJ databases">
        <title>Genomic analysis of Salicibibacter sp. NKC21-4.</title>
        <authorList>
            <person name="Oh Y.J."/>
        </authorList>
    </citation>
    <scope>NUCLEOTIDE SEQUENCE [LARGE SCALE GENOMIC DNA]</scope>
    <source>
        <strain evidence="2 3">NKC21-4</strain>
    </source>
</reference>
<dbReference type="InterPro" id="IPR029069">
    <property type="entry name" value="HotDog_dom_sf"/>
</dbReference>
<dbReference type="SUPFAM" id="SSF54637">
    <property type="entry name" value="Thioesterase/thiol ester dehydrase-isomerase"/>
    <property type="match status" value="1"/>
</dbReference>